<accession>A0AAI9E8F4</accession>
<dbReference type="Proteomes" id="UP001296104">
    <property type="component" value="Unassembled WGS sequence"/>
</dbReference>
<evidence type="ECO:0000313" key="2">
    <source>
        <dbReference type="Proteomes" id="UP001296104"/>
    </source>
</evidence>
<gene>
    <name evidence="1" type="ORF">LECACI_7A001957</name>
</gene>
<dbReference type="PANTHER" id="PTHR38791">
    <property type="entry name" value="ZN(II)2CYS6 TRANSCRIPTION FACTOR (EUROFUNG)-RELATED-RELATED"/>
    <property type="match status" value="1"/>
</dbReference>
<reference evidence="1" key="1">
    <citation type="submission" date="2023-11" db="EMBL/GenBank/DDBJ databases">
        <authorList>
            <person name="Alioto T."/>
            <person name="Alioto T."/>
            <person name="Gomez Garrido J."/>
        </authorList>
    </citation>
    <scope>NUCLEOTIDE SEQUENCE</scope>
</reference>
<organism evidence="1 2">
    <name type="scientific">Lecanosticta acicola</name>
    <dbReference type="NCBI Taxonomy" id="111012"/>
    <lineage>
        <taxon>Eukaryota</taxon>
        <taxon>Fungi</taxon>
        <taxon>Dikarya</taxon>
        <taxon>Ascomycota</taxon>
        <taxon>Pezizomycotina</taxon>
        <taxon>Dothideomycetes</taxon>
        <taxon>Dothideomycetidae</taxon>
        <taxon>Mycosphaerellales</taxon>
        <taxon>Mycosphaerellaceae</taxon>
        <taxon>Lecanosticta</taxon>
    </lineage>
</organism>
<protein>
    <submittedName>
        <fullName evidence="1">Uncharacterized protein</fullName>
    </submittedName>
</protein>
<dbReference type="InterPro" id="IPR021858">
    <property type="entry name" value="Fun_TF"/>
</dbReference>
<sequence length="350" mass="39628">MAVLRQKNGNDLAFDRLASKKYSNALQLTQRALQNSKSARSDEALATVLLLGIHELVIMDRPRCESSRISVHLIGAIKLLQLRGVEQMNYAWGRMMVLRTFTEIMTSCLYHRWPVPASIMDFQRSIRHTMHPEEMAVANLMEIAARLCNVLYRPVVDKTSEMLEALVAIDEDLDGWAQKSVTPRLSFERVPIENPDKSFLTYWDSYSNHISGLVWNTYRCMLILLNERLLSMSQDWAAGLEAKNQAYYAQRAPSRIAELCEGICRSVPFFLGEEGSTHAWLEESQEPPTMYGGMAMLIPLCVAADCKQVSPPVHSWLVHQISRLARDTRIAGAQAFLKRLRDESSQGVGP</sequence>
<comment type="caution">
    <text evidence="1">The sequence shown here is derived from an EMBL/GenBank/DDBJ whole genome shotgun (WGS) entry which is preliminary data.</text>
</comment>
<keyword evidence="2" id="KW-1185">Reference proteome</keyword>
<name>A0AAI9E8F4_9PEZI</name>
<dbReference type="Pfam" id="PF11951">
    <property type="entry name" value="Fungal_trans_2"/>
    <property type="match status" value="1"/>
</dbReference>
<proteinExistence type="predicted"/>
<dbReference type="EMBL" id="CAVMBE010000008">
    <property type="protein sequence ID" value="CAK3869478.1"/>
    <property type="molecule type" value="Genomic_DNA"/>
</dbReference>
<dbReference type="AlphaFoldDB" id="A0AAI9E8F4"/>
<dbReference type="InterPro" id="IPR053175">
    <property type="entry name" value="DHMBA_Reg_Transcription_Factor"/>
</dbReference>
<evidence type="ECO:0000313" key="1">
    <source>
        <dbReference type="EMBL" id="CAK3869478.1"/>
    </source>
</evidence>